<dbReference type="Proteomes" id="UP000292445">
    <property type="component" value="Unassembled WGS sequence"/>
</dbReference>
<evidence type="ECO:0000256" key="3">
    <source>
        <dbReference type="ARBA" id="ARBA00023163"/>
    </source>
</evidence>
<dbReference type="InterPro" id="IPR008920">
    <property type="entry name" value="TF_FadR/GntR_C"/>
</dbReference>
<dbReference type="PANTHER" id="PTHR43537:SF5">
    <property type="entry name" value="UXU OPERON TRANSCRIPTIONAL REGULATOR"/>
    <property type="match status" value="1"/>
</dbReference>
<dbReference type="GO" id="GO:0003677">
    <property type="term" value="F:DNA binding"/>
    <property type="evidence" value="ECO:0007669"/>
    <property type="project" value="UniProtKB-KW"/>
</dbReference>
<dbReference type="PRINTS" id="PR00035">
    <property type="entry name" value="HTHGNTR"/>
</dbReference>
<dbReference type="GO" id="GO:0003700">
    <property type="term" value="F:DNA-binding transcription factor activity"/>
    <property type="evidence" value="ECO:0007669"/>
    <property type="project" value="InterPro"/>
</dbReference>
<dbReference type="InterPro" id="IPR036388">
    <property type="entry name" value="WH-like_DNA-bd_sf"/>
</dbReference>
<dbReference type="OrthoDB" id="5450856at2"/>
<dbReference type="InterPro" id="IPR036390">
    <property type="entry name" value="WH_DNA-bd_sf"/>
</dbReference>
<dbReference type="CDD" id="cd07377">
    <property type="entry name" value="WHTH_GntR"/>
    <property type="match status" value="1"/>
</dbReference>
<protein>
    <submittedName>
        <fullName evidence="5">GntR family transcriptional regulator</fullName>
    </submittedName>
</protein>
<dbReference type="PROSITE" id="PS50949">
    <property type="entry name" value="HTH_GNTR"/>
    <property type="match status" value="1"/>
</dbReference>
<evidence type="ECO:0000256" key="1">
    <source>
        <dbReference type="ARBA" id="ARBA00023015"/>
    </source>
</evidence>
<feature type="domain" description="HTH gntR-type" evidence="4">
    <location>
        <begin position="11"/>
        <end position="79"/>
    </location>
</feature>
<dbReference type="Pfam" id="PF07729">
    <property type="entry name" value="FCD"/>
    <property type="match status" value="1"/>
</dbReference>
<dbReference type="Pfam" id="PF00392">
    <property type="entry name" value="GntR"/>
    <property type="match status" value="1"/>
</dbReference>
<evidence type="ECO:0000256" key="2">
    <source>
        <dbReference type="ARBA" id="ARBA00023125"/>
    </source>
</evidence>
<evidence type="ECO:0000313" key="5">
    <source>
        <dbReference type="EMBL" id="RZS84351.1"/>
    </source>
</evidence>
<proteinExistence type="predicted"/>
<reference evidence="5 6" key="1">
    <citation type="submission" date="2019-02" db="EMBL/GenBank/DDBJ databases">
        <title>Genomic Encyclopedia of Type Strains, Phase IV (KMG-IV): sequencing the most valuable type-strain genomes for metagenomic binning, comparative biology and taxonomic classification.</title>
        <authorList>
            <person name="Goeker M."/>
        </authorList>
    </citation>
    <scope>NUCLEOTIDE SEQUENCE [LARGE SCALE GENOMIC DNA]</scope>
    <source>
        <strain evidence="5 6">K24</strain>
    </source>
</reference>
<dbReference type="RefSeq" id="WP_130355729.1">
    <property type="nucleotide sequence ID" value="NZ_SGXC01000001.1"/>
</dbReference>
<sequence>MYPPPSLQVRTDPVQALRTELLDGLRTGKWAPGSRLPTERSLCVDFGVSRSALRRVLQELRDQGLIVQKVGSGTYVSDTPAGIEPGIMAAAGKLLTIPSASPAEIMEARLLLEPMIVELIVSNATLADFERLEACCARSETADTLEEFEHWDNALHEHLALATHNALFVSVFRLLAEVRNSGEWGFLKKKIVTPERRREYEAEHRRIVEALKHRDADTARREIFEHIVHARTNLLGRI</sequence>
<dbReference type="SUPFAM" id="SSF46785">
    <property type="entry name" value="Winged helix' DNA-binding domain"/>
    <property type="match status" value="1"/>
</dbReference>
<gene>
    <name evidence="5" type="ORF">EV675_0368</name>
</gene>
<name>A0A4Q7NH94_9BURK</name>
<dbReference type="AlphaFoldDB" id="A0A4Q7NH94"/>
<dbReference type="PANTHER" id="PTHR43537">
    <property type="entry name" value="TRANSCRIPTIONAL REGULATOR, GNTR FAMILY"/>
    <property type="match status" value="1"/>
</dbReference>
<dbReference type="SMART" id="SM00345">
    <property type="entry name" value="HTH_GNTR"/>
    <property type="match status" value="1"/>
</dbReference>
<keyword evidence="3" id="KW-0804">Transcription</keyword>
<comment type="caution">
    <text evidence="5">The sequence shown here is derived from an EMBL/GenBank/DDBJ whole genome shotgun (WGS) entry which is preliminary data.</text>
</comment>
<evidence type="ECO:0000259" key="4">
    <source>
        <dbReference type="PROSITE" id="PS50949"/>
    </source>
</evidence>
<evidence type="ECO:0000313" key="6">
    <source>
        <dbReference type="Proteomes" id="UP000292445"/>
    </source>
</evidence>
<dbReference type="EMBL" id="SGXC01000001">
    <property type="protein sequence ID" value="RZS84351.1"/>
    <property type="molecule type" value="Genomic_DNA"/>
</dbReference>
<dbReference type="Gene3D" id="1.20.120.530">
    <property type="entry name" value="GntR ligand-binding domain-like"/>
    <property type="match status" value="1"/>
</dbReference>
<accession>A0A4Q7NH94</accession>
<dbReference type="SUPFAM" id="SSF48008">
    <property type="entry name" value="GntR ligand-binding domain-like"/>
    <property type="match status" value="1"/>
</dbReference>
<keyword evidence="6" id="KW-1185">Reference proteome</keyword>
<dbReference type="InterPro" id="IPR000524">
    <property type="entry name" value="Tscrpt_reg_HTH_GntR"/>
</dbReference>
<dbReference type="SMART" id="SM00895">
    <property type="entry name" value="FCD"/>
    <property type="match status" value="1"/>
</dbReference>
<keyword evidence="1" id="KW-0805">Transcription regulation</keyword>
<dbReference type="InterPro" id="IPR011711">
    <property type="entry name" value="GntR_C"/>
</dbReference>
<keyword evidence="2" id="KW-0238">DNA-binding</keyword>
<organism evidence="5 6">
    <name type="scientific">Pigmentiphaga kullae</name>
    <dbReference type="NCBI Taxonomy" id="151784"/>
    <lineage>
        <taxon>Bacteria</taxon>
        <taxon>Pseudomonadati</taxon>
        <taxon>Pseudomonadota</taxon>
        <taxon>Betaproteobacteria</taxon>
        <taxon>Burkholderiales</taxon>
        <taxon>Alcaligenaceae</taxon>
        <taxon>Pigmentiphaga</taxon>
    </lineage>
</organism>
<dbReference type="Gene3D" id="1.10.10.10">
    <property type="entry name" value="Winged helix-like DNA-binding domain superfamily/Winged helix DNA-binding domain"/>
    <property type="match status" value="1"/>
</dbReference>